<accession>A0A091C6B0</accession>
<gene>
    <name evidence="1" type="ORF">TMUPMC115_0916</name>
</gene>
<evidence type="ECO:0000313" key="2">
    <source>
        <dbReference type="Proteomes" id="UP000029380"/>
    </source>
</evidence>
<name>A0A091C6B0_9ENTE</name>
<sequence>MRRRCNSPKSDYYYNYGGRGIKVCDEWDDYLNFRKWALRNGYSEELSIDRINVDGNYEPSNCRWATREEQANNARSNVNLTYKGVTKTATGWARTLGITKSTMFHRLDRSWTIEEIMTIPMGGRRTKESPKAKVYLYNGKFKTLKQLSKIKGIHPDTIRHRIKIGMKIEEAATKPLSKNQFA</sequence>
<protein>
    <submittedName>
        <fullName evidence="1">Uncharacterized protein</fullName>
    </submittedName>
</protein>
<dbReference type="Proteomes" id="UP000029380">
    <property type="component" value="Unassembled WGS sequence"/>
</dbReference>
<dbReference type="RefSeq" id="WP_052077173.1">
    <property type="nucleotide sequence ID" value="NZ_JPVU01000098.1"/>
</dbReference>
<organism evidence="1 2">
    <name type="scientific">Tetragenococcus muriaticus PMC-11-5</name>
    <dbReference type="NCBI Taxonomy" id="1302649"/>
    <lineage>
        <taxon>Bacteria</taxon>
        <taxon>Bacillati</taxon>
        <taxon>Bacillota</taxon>
        <taxon>Bacilli</taxon>
        <taxon>Lactobacillales</taxon>
        <taxon>Enterococcaceae</taxon>
        <taxon>Tetragenococcus</taxon>
    </lineage>
</organism>
<dbReference type="OrthoDB" id="552713at2"/>
<proteinExistence type="predicted"/>
<dbReference type="EMBL" id="JPVU01000098">
    <property type="protein sequence ID" value="KFN92404.1"/>
    <property type="molecule type" value="Genomic_DNA"/>
</dbReference>
<dbReference type="PATRIC" id="fig|1302649.3.peg.918"/>
<comment type="caution">
    <text evidence="1">The sequence shown here is derived from an EMBL/GenBank/DDBJ whole genome shotgun (WGS) entry which is preliminary data.</text>
</comment>
<dbReference type="AlphaFoldDB" id="A0A091C6B0"/>
<reference evidence="1 2" key="1">
    <citation type="submission" date="2014-08" db="EMBL/GenBank/DDBJ databases">
        <title>Genome sequence of Tetragenococcus muriaticus.</title>
        <authorList>
            <person name="Chuea-nongthon C."/>
            <person name="Rodtong S."/>
            <person name="Yongsawatdigul J."/>
            <person name="Steele J.L."/>
            <person name="Liu X.-y."/>
            <person name="Speers J."/>
            <person name="Glasner J.D."/>
            <person name="Neeno-Eckwall E.C."/>
        </authorList>
    </citation>
    <scope>NUCLEOTIDE SEQUENCE [LARGE SCALE GENOMIC DNA]</scope>
    <source>
        <strain evidence="1 2">PMC-11-5</strain>
    </source>
</reference>
<evidence type="ECO:0000313" key="1">
    <source>
        <dbReference type="EMBL" id="KFN92404.1"/>
    </source>
</evidence>